<dbReference type="Proteomes" id="UP000030655">
    <property type="component" value="Unassembled WGS sequence"/>
</dbReference>
<dbReference type="Pfam" id="PF00176">
    <property type="entry name" value="SNF2-rel_dom"/>
    <property type="match status" value="1"/>
</dbReference>
<keyword evidence="2" id="KW-0378">Hydrolase</keyword>
<evidence type="ECO:0000256" key="3">
    <source>
        <dbReference type="ARBA" id="ARBA00022840"/>
    </source>
</evidence>
<dbReference type="GO" id="GO:0006281">
    <property type="term" value="P:DNA repair"/>
    <property type="evidence" value="ECO:0007669"/>
    <property type="project" value="TreeGrafter"/>
</dbReference>
<dbReference type="GO" id="GO:0005524">
    <property type="term" value="F:ATP binding"/>
    <property type="evidence" value="ECO:0007669"/>
    <property type="project" value="InterPro"/>
</dbReference>
<dbReference type="OrthoDB" id="448448at2759"/>
<evidence type="ECO:0000259" key="5">
    <source>
        <dbReference type="PROSITE" id="PS51194"/>
    </source>
</evidence>
<dbReference type="InterPro" id="IPR001650">
    <property type="entry name" value="Helicase_C-like"/>
</dbReference>
<dbReference type="Pfam" id="PF00271">
    <property type="entry name" value="Helicase_C"/>
    <property type="match status" value="1"/>
</dbReference>
<dbReference type="EMBL" id="KK365384">
    <property type="protein sequence ID" value="KCZ79086.1"/>
    <property type="molecule type" value="Genomic_DNA"/>
</dbReference>
<reference evidence="7" key="1">
    <citation type="submission" date="2013-02" db="EMBL/GenBank/DDBJ databases">
        <authorList>
            <consortium name="The Broad Institute Genome Sequencing Platform"/>
            <person name="Cuomo C."/>
            <person name="Becnel J."/>
            <person name="Sanscrainte N."/>
            <person name="Walker B."/>
            <person name="Young S.K."/>
            <person name="Zeng Q."/>
            <person name="Gargeya S."/>
            <person name="Fitzgerald M."/>
            <person name="Haas B."/>
            <person name="Abouelleil A."/>
            <person name="Alvarado L."/>
            <person name="Arachchi H.M."/>
            <person name="Berlin A.M."/>
            <person name="Chapman S.B."/>
            <person name="Dewar J."/>
            <person name="Goldberg J."/>
            <person name="Griggs A."/>
            <person name="Gujja S."/>
            <person name="Hansen M."/>
            <person name="Howarth C."/>
            <person name="Imamovic A."/>
            <person name="Larimer J."/>
            <person name="McCowan C."/>
            <person name="Murphy C."/>
            <person name="Neiman D."/>
            <person name="Pearson M."/>
            <person name="Priest M."/>
            <person name="Roberts A."/>
            <person name="Saif S."/>
            <person name="Shea T."/>
            <person name="Sisk P."/>
            <person name="Sykes S."/>
            <person name="Wortman J."/>
            <person name="Nusbaum C."/>
            <person name="Birren B."/>
        </authorList>
    </citation>
    <scope>NUCLEOTIDE SEQUENCE [LARGE SCALE GENOMIC DNA]</scope>
    <source>
        <strain evidence="7">PRA339</strain>
    </source>
</reference>
<keyword evidence="1" id="KW-0547">Nucleotide-binding</keyword>
<dbReference type="Gene3D" id="3.40.50.300">
    <property type="entry name" value="P-loop containing nucleotide triphosphate hydrolases"/>
    <property type="match status" value="1"/>
</dbReference>
<name>A0A059EWL2_9MICR</name>
<evidence type="ECO:0000313" key="7">
    <source>
        <dbReference type="Proteomes" id="UP000030655"/>
    </source>
</evidence>
<evidence type="ECO:0000256" key="1">
    <source>
        <dbReference type="ARBA" id="ARBA00022741"/>
    </source>
</evidence>
<gene>
    <name evidence="6" type="ORF">H312_03531</name>
</gene>
<organism evidence="6 7">
    <name type="scientific">Anncaliia algerae PRA339</name>
    <dbReference type="NCBI Taxonomy" id="1288291"/>
    <lineage>
        <taxon>Eukaryota</taxon>
        <taxon>Fungi</taxon>
        <taxon>Fungi incertae sedis</taxon>
        <taxon>Microsporidia</taxon>
        <taxon>Tubulinosematoidea</taxon>
        <taxon>Tubulinosematidae</taxon>
        <taxon>Anncaliia</taxon>
    </lineage>
</organism>
<dbReference type="GO" id="GO:0031297">
    <property type="term" value="P:replication fork processing"/>
    <property type="evidence" value="ECO:0007669"/>
    <property type="project" value="TreeGrafter"/>
</dbReference>
<evidence type="ECO:0000313" key="6">
    <source>
        <dbReference type="EMBL" id="KCZ79086.1"/>
    </source>
</evidence>
<dbReference type="AlphaFoldDB" id="A0A059EWL2"/>
<dbReference type="SMART" id="SM00487">
    <property type="entry name" value="DEXDc"/>
    <property type="match status" value="1"/>
</dbReference>
<dbReference type="InterPro" id="IPR049730">
    <property type="entry name" value="SNF2/RAD54-like_C"/>
</dbReference>
<feature type="domain" description="Helicase ATP-binding" evidence="4">
    <location>
        <begin position="162"/>
        <end position="309"/>
    </location>
</feature>
<accession>A0A059EWL2</accession>
<sequence length="577" mass="66219">MNNDRKNTIIDLYTKKLKVEKPSLINIETTNESQLSQKNTQESFANILNGDVKNSSRVSKNHIIKLSIKNNGMVEVKPTNKIISSFLASYPSNLSKYENDCWYFDLSLYSEVKCVLKNNKLNFEEIPKGVLEIINKKFSENEFEFTHPIYKKLLPFQREGVKFALNRNGRVILADDMGLGKTIQALAIACYYRIEFPLLIISPASLLENWVESVKVFLEEDAHILKEKSDIGDLISVVSYEKAAQFSEYLKHKVIIADECHYLKSSTSKRTTKLLPLIQNANRAILLSGTPALSRPLELYPLICAIDKTIFPKFTSYGMRYCDGKKIRHWYDYKGCSNSEELYFLLLKFMLRRTKDEVLSELPPKNRKHIILAPTIKEKVEIENSELEKAVGNKISSTIMQRYNQSAEIKIEVVLKYLKEILEKNVKFLVFAHHLVMLNAIDDFLKKENVNSIRIDGNTPTHLRHNMCNSFQSDANVQVALLSLTAASTGLTLTEGKMVIFAELYWNPGTMLQAEDRVHRIGQNTSVNIHYLVARRTIDELVWPHLLKKLNVLESLGIQTNQLKSVKKESELYKTKN</sequence>
<dbReference type="PANTHER" id="PTHR45766:SF6">
    <property type="entry name" value="SWI_SNF-RELATED MATRIX-ASSOCIATED ACTIN-DEPENDENT REGULATOR OF CHROMATIN SUBFAMILY A-LIKE PROTEIN 1"/>
    <property type="match status" value="1"/>
</dbReference>
<dbReference type="InterPro" id="IPR027417">
    <property type="entry name" value="P-loop_NTPase"/>
</dbReference>
<dbReference type="SMART" id="SM00490">
    <property type="entry name" value="HELICc"/>
    <property type="match status" value="1"/>
</dbReference>
<evidence type="ECO:0000256" key="2">
    <source>
        <dbReference type="ARBA" id="ARBA00022801"/>
    </source>
</evidence>
<dbReference type="Gene3D" id="3.40.50.10810">
    <property type="entry name" value="Tandem AAA-ATPase domain"/>
    <property type="match status" value="1"/>
</dbReference>
<proteinExistence type="predicted"/>
<dbReference type="GO" id="GO:0043596">
    <property type="term" value="C:nuclear replication fork"/>
    <property type="evidence" value="ECO:0007669"/>
    <property type="project" value="TreeGrafter"/>
</dbReference>
<dbReference type="STRING" id="1288291.A0A059EWL2"/>
<dbReference type="CDD" id="cd18793">
    <property type="entry name" value="SF2_C_SNF"/>
    <property type="match status" value="1"/>
</dbReference>
<evidence type="ECO:0000259" key="4">
    <source>
        <dbReference type="PROSITE" id="PS51192"/>
    </source>
</evidence>
<dbReference type="SUPFAM" id="SSF52540">
    <property type="entry name" value="P-loop containing nucleoside triphosphate hydrolases"/>
    <property type="match status" value="2"/>
</dbReference>
<dbReference type="PROSITE" id="PS51192">
    <property type="entry name" value="HELICASE_ATP_BIND_1"/>
    <property type="match status" value="1"/>
</dbReference>
<dbReference type="GO" id="GO:0016787">
    <property type="term" value="F:hydrolase activity"/>
    <property type="evidence" value="ECO:0007669"/>
    <property type="project" value="UniProtKB-KW"/>
</dbReference>
<dbReference type="InterPro" id="IPR000330">
    <property type="entry name" value="SNF2_N"/>
</dbReference>
<dbReference type="HOGENOM" id="CLU_000315_33_4_1"/>
<dbReference type="PROSITE" id="PS51194">
    <property type="entry name" value="HELICASE_CTER"/>
    <property type="match status" value="1"/>
</dbReference>
<keyword evidence="7" id="KW-1185">Reference proteome</keyword>
<protein>
    <submittedName>
        <fullName evidence="6">Uncharacterized protein</fullName>
    </submittedName>
</protein>
<keyword evidence="3" id="KW-0067">ATP-binding</keyword>
<reference evidence="6 7" key="2">
    <citation type="submission" date="2014-03" db="EMBL/GenBank/DDBJ databases">
        <title>The Genome Sequence of Anncaliia algerae insect isolate PRA339.</title>
        <authorList>
            <consortium name="The Broad Institute Genome Sequencing Platform"/>
            <consortium name="The Broad Institute Genome Sequencing Center for Infectious Disease"/>
            <person name="Cuomo C."/>
            <person name="Becnel J."/>
            <person name="Sanscrainte N."/>
            <person name="Walker B."/>
            <person name="Young S.K."/>
            <person name="Zeng Q."/>
            <person name="Gargeya S."/>
            <person name="Fitzgerald M."/>
            <person name="Haas B."/>
            <person name="Abouelleil A."/>
            <person name="Alvarado L."/>
            <person name="Arachchi H.M."/>
            <person name="Berlin A.M."/>
            <person name="Chapman S.B."/>
            <person name="Dewar J."/>
            <person name="Goldberg J."/>
            <person name="Griggs A."/>
            <person name="Gujja S."/>
            <person name="Hansen M."/>
            <person name="Howarth C."/>
            <person name="Imamovic A."/>
            <person name="Larimer J."/>
            <person name="McCowan C."/>
            <person name="Murphy C."/>
            <person name="Neiman D."/>
            <person name="Pearson M."/>
            <person name="Priest M."/>
            <person name="Roberts A."/>
            <person name="Saif S."/>
            <person name="Shea T."/>
            <person name="Sisk P."/>
            <person name="Sykes S."/>
            <person name="Wortman J."/>
            <person name="Nusbaum C."/>
            <person name="Birren B."/>
        </authorList>
    </citation>
    <scope>NUCLEOTIDE SEQUENCE [LARGE SCALE GENOMIC DNA]</scope>
    <source>
        <strain evidence="6 7">PRA339</strain>
    </source>
</reference>
<dbReference type="PANTHER" id="PTHR45766">
    <property type="entry name" value="DNA ANNEALING HELICASE AND ENDONUCLEASE ZRANB3 FAMILY MEMBER"/>
    <property type="match status" value="1"/>
</dbReference>
<feature type="domain" description="Helicase C-terminal" evidence="5">
    <location>
        <begin position="413"/>
        <end position="571"/>
    </location>
</feature>
<dbReference type="InterPro" id="IPR014001">
    <property type="entry name" value="Helicase_ATP-bd"/>
</dbReference>
<dbReference type="VEuPathDB" id="MicrosporidiaDB:H312_03531"/>
<dbReference type="InterPro" id="IPR038718">
    <property type="entry name" value="SNF2-like_sf"/>
</dbReference>